<dbReference type="InterPro" id="IPR036640">
    <property type="entry name" value="ABC1_TM_sf"/>
</dbReference>
<dbReference type="CDD" id="cd00038">
    <property type="entry name" value="CAP_ED"/>
    <property type="match status" value="1"/>
</dbReference>
<organism evidence="8 9">
    <name type="scientific">Bosea psychrotolerans</name>
    <dbReference type="NCBI Taxonomy" id="1871628"/>
    <lineage>
        <taxon>Bacteria</taxon>
        <taxon>Pseudomonadati</taxon>
        <taxon>Pseudomonadota</taxon>
        <taxon>Alphaproteobacteria</taxon>
        <taxon>Hyphomicrobiales</taxon>
        <taxon>Boseaceae</taxon>
        <taxon>Bosea</taxon>
    </lineage>
</organism>
<dbReference type="InterPro" id="IPR039421">
    <property type="entry name" value="Type_1_exporter"/>
</dbReference>
<evidence type="ECO:0000259" key="7">
    <source>
        <dbReference type="PROSITE" id="PS50929"/>
    </source>
</evidence>
<dbReference type="PANTHER" id="PTHR43394:SF1">
    <property type="entry name" value="ATP-BINDING CASSETTE SUB-FAMILY B MEMBER 10, MITOCHONDRIAL"/>
    <property type="match status" value="1"/>
</dbReference>
<feature type="transmembrane region" description="Helical" evidence="5">
    <location>
        <begin position="279"/>
        <end position="301"/>
    </location>
</feature>
<dbReference type="InterPro" id="IPR018490">
    <property type="entry name" value="cNMP-bd_dom_sf"/>
</dbReference>
<gene>
    <name evidence="8" type="ORF">CYD53_101454</name>
</gene>
<evidence type="ECO:0000256" key="1">
    <source>
        <dbReference type="ARBA" id="ARBA00004651"/>
    </source>
</evidence>
<dbReference type="Gene3D" id="1.20.1560.10">
    <property type="entry name" value="ABC transporter type 1, transmembrane domain"/>
    <property type="match status" value="1"/>
</dbReference>
<dbReference type="PROSITE" id="PS00889">
    <property type="entry name" value="CNMP_BINDING_2"/>
    <property type="match status" value="1"/>
</dbReference>
<evidence type="ECO:0000256" key="5">
    <source>
        <dbReference type="SAM" id="Phobius"/>
    </source>
</evidence>
<dbReference type="InterPro" id="IPR014710">
    <property type="entry name" value="RmlC-like_jellyroll"/>
</dbReference>
<dbReference type="PROSITE" id="PS50929">
    <property type="entry name" value="ABC_TM1F"/>
    <property type="match status" value="1"/>
</dbReference>
<reference evidence="8 9" key="1">
    <citation type="submission" date="2018-01" db="EMBL/GenBank/DDBJ databases">
        <title>Genomic Encyclopedia of Type Strains, Phase III (KMG-III): the genomes of soil and plant-associated and newly described type strains.</title>
        <authorList>
            <person name="Whitman W."/>
        </authorList>
    </citation>
    <scope>NUCLEOTIDE SEQUENCE [LARGE SCALE GENOMIC DNA]</scope>
    <source>
        <strain evidence="8 9">1131</strain>
    </source>
</reference>
<keyword evidence="8" id="KW-0067">ATP-binding</keyword>
<sequence>MIMIGIFDYIWRNSRREQIKILCIVAVSFPFYYFSLDLPKYIISNALQGRAFEDGRETARLFHITLDLPKALGGPRMVFEGVWLDRLSYLLSLSGLFLLLVLINGLFKFVVNMRKGALGERLLQRLRFELFSALLHSRPDALHRIKPSEAATIIKDEVEPIGGFVGDAFVQPVFLGGQALTALVFILIQNLALGLIAAGMVLVQGAIIPHLRREQIRLGKQRQIASRALAGKIGEVVEAIDEVANHGTSAVEKNQVARRLELLFHIRYRLYGRKFAVKALNNLLAQVTPFLFYAVGGYFALSGRLDLGQLVAVIAAYRDLPPPVKDLIDWDQQRLDVAAKFQQVAELFPLKGEAPSPSPAGADGDLALPATGLIVAQGLTVVNPMGDHVLDRVSLSLPLQRQIALSGEADAGAGILAQVLGGRLGTSDGSLTLAGIPISALSPEARGRAIAYLGPEPVVLDGSLRDNILYGLRRVGSGAQDLADWSIDHRRADAADEAELALRLVEILRIVGLADAVFRFGLSRKVDPGSSAAVVHRIAEIRASVRTRLVARGAVIEPYDPARYTRNATIGENILFGVPVEPALVGSRLASHAMTRRVLDELALTETLTGIGRRIAATMLEIFRDLAPGHVLFEQFSFIAAEDFQEYREVLGRIEAGAGSEADRTRLIGLAFLYVEPRHRLGLLEKAVEARILAARSAFRERASSDPANSIAFYDPERYCPAASLRDNLLFGLVAHDAADEVLRDTLTELGLDGDVYRWGLDQPAGYAGRLLFPAMKAQIALARCLIKRPQLLILNHAFGAFGQTEARQILDRIRAAMTGRTLIVAGRDMGHEHGYDLHVAFDGPRLAVPREAAGAVSTRSRLAPSGAGPDRAAAIDNDEIRILRAVPIFGDLDTARLKLLAFTSERTVFAAGDVLFRQGDESDAAYVLLSGTVDVMTASDGKDPVRISSLSQNAIIGEMGLVTGDARSATIIATSPVEVLKLRKEVFHALLAEFPAMAQSVMRLMVKRLQDHIAVVSQPDRKGGRQAP</sequence>
<dbReference type="AlphaFoldDB" id="A0A2S4MQG3"/>
<feature type="transmembrane region" description="Helical" evidence="5">
    <location>
        <begin position="164"/>
        <end position="186"/>
    </location>
</feature>
<name>A0A2S4MQG3_9HYPH</name>
<dbReference type="Gene3D" id="3.40.50.300">
    <property type="entry name" value="P-loop containing nucleotide triphosphate hydrolases"/>
    <property type="match status" value="2"/>
</dbReference>
<keyword evidence="8" id="KW-0547">Nucleotide-binding</keyword>
<accession>A0A2S4MQG3</accession>
<evidence type="ECO:0000256" key="2">
    <source>
        <dbReference type="ARBA" id="ARBA00022692"/>
    </source>
</evidence>
<feature type="transmembrane region" description="Helical" evidence="5">
    <location>
        <begin position="21"/>
        <end position="43"/>
    </location>
</feature>
<dbReference type="GO" id="GO:0005886">
    <property type="term" value="C:plasma membrane"/>
    <property type="evidence" value="ECO:0007669"/>
    <property type="project" value="UniProtKB-SubCell"/>
</dbReference>
<feature type="domain" description="ABC transmembrane type-1" evidence="7">
    <location>
        <begin position="88"/>
        <end position="329"/>
    </location>
</feature>
<evidence type="ECO:0000313" key="9">
    <source>
        <dbReference type="Proteomes" id="UP000236919"/>
    </source>
</evidence>
<dbReference type="GO" id="GO:0015421">
    <property type="term" value="F:ABC-type oligopeptide transporter activity"/>
    <property type="evidence" value="ECO:0007669"/>
    <property type="project" value="TreeGrafter"/>
</dbReference>
<evidence type="ECO:0000256" key="4">
    <source>
        <dbReference type="ARBA" id="ARBA00023136"/>
    </source>
</evidence>
<dbReference type="InterPro" id="IPR027417">
    <property type="entry name" value="P-loop_NTPase"/>
</dbReference>
<keyword evidence="2 5" id="KW-0812">Transmembrane</keyword>
<protein>
    <submittedName>
        <fullName evidence="8">Putative ABC transport system ATP-binding protein</fullName>
    </submittedName>
</protein>
<dbReference type="PROSITE" id="PS50042">
    <property type="entry name" value="CNMP_BINDING_3"/>
    <property type="match status" value="1"/>
</dbReference>
<dbReference type="SUPFAM" id="SSF51206">
    <property type="entry name" value="cAMP-binding domain-like"/>
    <property type="match status" value="1"/>
</dbReference>
<dbReference type="Pfam" id="PF00027">
    <property type="entry name" value="cNMP_binding"/>
    <property type="match status" value="1"/>
</dbReference>
<feature type="transmembrane region" description="Helical" evidence="5">
    <location>
        <begin position="87"/>
        <end position="111"/>
    </location>
</feature>
<proteinExistence type="predicted"/>
<dbReference type="SUPFAM" id="SSF52540">
    <property type="entry name" value="P-loop containing nucleoside triphosphate hydrolases"/>
    <property type="match status" value="1"/>
</dbReference>
<keyword evidence="3 5" id="KW-1133">Transmembrane helix</keyword>
<feature type="domain" description="Cyclic nucleotide-binding" evidence="6">
    <location>
        <begin position="889"/>
        <end position="1009"/>
    </location>
</feature>
<evidence type="ECO:0000313" key="8">
    <source>
        <dbReference type="EMBL" id="POR56931.1"/>
    </source>
</evidence>
<evidence type="ECO:0000259" key="6">
    <source>
        <dbReference type="PROSITE" id="PS50042"/>
    </source>
</evidence>
<dbReference type="PANTHER" id="PTHR43394">
    <property type="entry name" value="ATP-DEPENDENT PERMEASE MDL1, MITOCHONDRIAL"/>
    <property type="match status" value="1"/>
</dbReference>
<dbReference type="Proteomes" id="UP000236919">
    <property type="component" value="Unassembled WGS sequence"/>
</dbReference>
<dbReference type="EMBL" id="PQFZ01000001">
    <property type="protein sequence ID" value="POR56931.1"/>
    <property type="molecule type" value="Genomic_DNA"/>
</dbReference>
<dbReference type="SUPFAM" id="SSF90123">
    <property type="entry name" value="ABC transporter transmembrane region"/>
    <property type="match status" value="1"/>
</dbReference>
<evidence type="ECO:0000256" key="3">
    <source>
        <dbReference type="ARBA" id="ARBA00022989"/>
    </source>
</evidence>
<dbReference type="InterPro" id="IPR018488">
    <property type="entry name" value="cNMP-bd_CS"/>
</dbReference>
<comment type="caution">
    <text evidence="8">The sequence shown here is derived from an EMBL/GenBank/DDBJ whole genome shotgun (WGS) entry which is preliminary data.</text>
</comment>
<comment type="subcellular location">
    <subcellularLocation>
        <location evidence="1">Cell membrane</location>
        <topology evidence="1">Multi-pass membrane protein</topology>
    </subcellularLocation>
</comment>
<dbReference type="SMART" id="SM00100">
    <property type="entry name" value="cNMP"/>
    <property type="match status" value="1"/>
</dbReference>
<keyword evidence="9" id="KW-1185">Reference proteome</keyword>
<feature type="transmembrane region" description="Helical" evidence="5">
    <location>
        <begin position="192"/>
        <end position="211"/>
    </location>
</feature>
<dbReference type="Gene3D" id="2.60.120.10">
    <property type="entry name" value="Jelly Rolls"/>
    <property type="match status" value="1"/>
</dbReference>
<keyword evidence="4 5" id="KW-0472">Membrane</keyword>
<dbReference type="InterPro" id="IPR011527">
    <property type="entry name" value="ABC1_TM_dom"/>
</dbReference>
<dbReference type="GO" id="GO:0005524">
    <property type="term" value="F:ATP binding"/>
    <property type="evidence" value="ECO:0007669"/>
    <property type="project" value="UniProtKB-KW"/>
</dbReference>
<dbReference type="InterPro" id="IPR000595">
    <property type="entry name" value="cNMP-bd_dom"/>
</dbReference>
<dbReference type="Pfam" id="PF00664">
    <property type="entry name" value="ABC_membrane"/>
    <property type="match status" value="1"/>
</dbReference>